<accession>A0A699I693</accession>
<sequence length="781" mass="88472">MVAILERSEHNVDFHPIVNFAEASPLRYTLTFKPTVYVSHIQQFWSTARIETTEEGIKILTTVDGILRTVTESSLRRNLKLRDEEGISSLPDAKLFENLTLMGYNISPNQKFTFQKGRIVPLFDTMLVPQGEGSGTPTEPHHTPSLEAQHTSYTTPSSPTLPSITTAPIPTITPSDTPTLRQYTRRARIAQFLALPTVADEPGSPLRDVSKGEACPTDSGFGADQDRENIAKTSTLSHDSAPRVTSPAADEGSMQLKLDELTGLCTSLQRQHSEMVAKFEAQEMEINRLKARVKLLEDREGVAAERSRDDAPIKERKLDEGEATAERVSDDTEVMATVPTSIDVATVLASRVADVPTGSGSIPTAGPPAAEAPTGSDVVPTASPFFATATVVTTPYTRRKGKETMVESETPKKKKVQEQIDAQVARDLEEQMAREDQRMFEQVARDAEVARIHAEEELQMMIKSLDRSNGTILKYLHELNKESYGLRSKRGITTWQLSKEEAERFKRKGIRFEQESVKKLKTSEEVHEEVKIRDEVPEEKVKEMMQLVPIEEVMEDLNQLWALVKESLSIRQPTSDKEMELWVELKRLYETDGEDQLWTHTQNLMHASVEWKLYDMCGVHQVTSKDKEIFMLVEKDYPLKKGLAILMICYKLQVENYSQMANDLILKIYKITNCPIIEFPLPEEVPTASEESFHCQKKREATAEKIALLLMSRRNCQSKSDDSYTKQCMTRSSTKELFSPLENLEQKFRSRRRLFDTLSLIESNSPKFDQISYIEEQLEEE</sequence>
<feature type="compositionally biased region" description="Low complexity" evidence="1">
    <location>
        <begin position="151"/>
        <end position="178"/>
    </location>
</feature>
<gene>
    <name evidence="2" type="ORF">Tci_482820</name>
</gene>
<protein>
    <recommendedName>
        <fullName evidence="3">Synaptobrevin, longin-like domain protein</fullName>
    </recommendedName>
</protein>
<evidence type="ECO:0000313" key="2">
    <source>
        <dbReference type="EMBL" id="GEZ10847.1"/>
    </source>
</evidence>
<name>A0A699I693_TANCI</name>
<feature type="region of interest" description="Disordered" evidence="1">
    <location>
        <begin position="128"/>
        <end position="178"/>
    </location>
</feature>
<comment type="caution">
    <text evidence="2">The sequence shown here is derived from an EMBL/GenBank/DDBJ whole genome shotgun (WGS) entry which is preliminary data.</text>
</comment>
<reference evidence="2" key="1">
    <citation type="journal article" date="2019" name="Sci. Rep.">
        <title>Draft genome of Tanacetum cinerariifolium, the natural source of mosquito coil.</title>
        <authorList>
            <person name="Yamashiro T."/>
            <person name="Shiraishi A."/>
            <person name="Satake H."/>
            <person name="Nakayama K."/>
        </authorList>
    </citation>
    <scope>NUCLEOTIDE SEQUENCE</scope>
</reference>
<organism evidence="2">
    <name type="scientific">Tanacetum cinerariifolium</name>
    <name type="common">Dalmatian daisy</name>
    <name type="synonym">Chrysanthemum cinerariifolium</name>
    <dbReference type="NCBI Taxonomy" id="118510"/>
    <lineage>
        <taxon>Eukaryota</taxon>
        <taxon>Viridiplantae</taxon>
        <taxon>Streptophyta</taxon>
        <taxon>Embryophyta</taxon>
        <taxon>Tracheophyta</taxon>
        <taxon>Spermatophyta</taxon>
        <taxon>Magnoliopsida</taxon>
        <taxon>eudicotyledons</taxon>
        <taxon>Gunneridae</taxon>
        <taxon>Pentapetalae</taxon>
        <taxon>asterids</taxon>
        <taxon>campanulids</taxon>
        <taxon>Asterales</taxon>
        <taxon>Asteraceae</taxon>
        <taxon>Asteroideae</taxon>
        <taxon>Anthemideae</taxon>
        <taxon>Anthemidinae</taxon>
        <taxon>Tanacetum</taxon>
    </lineage>
</organism>
<feature type="compositionally biased region" description="Low complexity" evidence="1">
    <location>
        <begin position="363"/>
        <end position="375"/>
    </location>
</feature>
<dbReference type="EMBL" id="BKCJ010241670">
    <property type="protein sequence ID" value="GEZ10847.1"/>
    <property type="molecule type" value="Genomic_DNA"/>
</dbReference>
<dbReference type="AlphaFoldDB" id="A0A699I693"/>
<proteinExistence type="predicted"/>
<feature type="region of interest" description="Disordered" evidence="1">
    <location>
        <begin position="199"/>
        <end position="228"/>
    </location>
</feature>
<feature type="region of interest" description="Disordered" evidence="1">
    <location>
        <begin position="299"/>
        <end position="331"/>
    </location>
</feature>
<feature type="compositionally biased region" description="Basic and acidic residues" evidence="1">
    <location>
        <begin position="299"/>
        <end position="330"/>
    </location>
</feature>
<evidence type="ECO:0000256" key="1">
    <source>
        <dbReference type="SAM" id="MobiDB-lite"/>
    </source>
</evidence>
<feature type="non-terminal residue" evidence="2">
    <location>
        <position position="781"/>
    </location>
</feature>
<evidence type="ECO:0008006" key="3">
    <source>
        <dbReference type="Google" id="ProtNLM"/>
    </source>
</evidence>
<feature type="region of interest" description="Disordered" evidence="1">
    <location>
        <begin position="356"/>
        <end position="376"/>
    </location>
</feature>